<feature type="signal peptide" evidence="2">
    <location>
        <begin position="1"/>
        <end position="20"/>
    </location>
</feature>
<sequence length="99" mass="10998">MITKIFIASMLLAILSQVSTDSERSRRADWSSDADPCKHSFHSFLCKPSSRSEGLTGDSSNVFGARIKPLSKQRESNYKTNSLSLPSKTDIPEAQVYNE</sequence>
<dbReference type="AlphaFoldDB" id="A0A1B6DF83"/>
<accession>A0A1B6DF83</accession>
<feature type="compositionally biased region" description="Polar residues" evidence="1">
    <location>
        <begin position="78"/>
        <end position="87"/>
    </location>
</feature>
<evidence type="ECO:0000313" key="3">
    <source>
        <dbReference type="EMBL" id="JAS24265.1"/>
    </source>
</evidence>
<reference evidence="3" key="1">
    <citation type="submission" date="2015-12" db="EMBL/GenBank/DDBJ databases">
        <title>De novo transcriptome assembly of four potential Pierce s Disease insect vectors from Arizona vineyards.</title>
        <authorList>
            <person name="Tassone E.E."/>
        </authorList>
    </citation>
    <scope>NUCLEOTIDE SEQUENCE</scope>
</reference>
<feature type="non-terminal residue" evidence="3">
    <location>
        <position position="99"/>
    </location>
</feature>
<feature type="region of interest" description="Disordered" evidence="1">
    <location>
        <begin position="73"/>
        <end position="99"/>
    </location>
</feature>
<feature type="region of interest" description="Disordered" evidence="1">
    <location>
        <begin position="49"/>
        <end position="68"/>
    </location>
</feature>
<keyword evidence="2" id="KW-0732">Signal</keyword>
<proteinExistence type="predicted"/>
<feature type="chain" id="PRO_5008581222" evidence="2">
    <location>
        <begin position="21"/>
        <end position="99"/>
    </location>
</feature>
<feature type="compositionally biased region" description="Polar residues" evidence="1">
    <location>
        <begin position="49"/>
        <end position="62"/>
    </location>
</feature>
<evidence type="ECO:0000256" key="1">
    <source>
        <dbReference type="SAM" id="MobiDB-lite"/>
    </source>
</evidence>
<gene>
    <name evidence="3" type="ORF">g.44522</name>
</gene>
<protein>
    <submittedName>
        <fullName evidence="3">Uncharacterized protein</fullName>
    </submittedName>
</protein>
<dbReference type="EMBL" id="GEDC01013033">
    <property type="protein sequence ID" value="JAS24265.1"/>
    <property type="molecule type" value="Transcribed_RNA"/>
</dbReference>
<evidence type="ECO:0000256" key="2">
    <source>
        <dbReference type="SAM" id="SignalP"/>
    </source>
</evidence>
<name>A0A1B6DF83_9HEMI</name>
<organism evidence="3">
    <name type="scientific">Clastoptera arizonana</name>
    <name type="common">Arizona spittle bug</name>
    <dbReference type="NCBI Taxonomy" id="38151"/>
    <lineage>
        <taxon>Eukaryota</taxon>
        <taxon>Metazoa</taxon>
        <taxon>Ecdysozoa</taxon>
        <taxon>Arthropoda</taxon>
        <taxon>Hexapoda</taxon>
        <taxon>Insecta</taxon>
        <taxon>Pterygota</taxon>
        <taxon>Neoptera</taxon>
        <taxon>Paraneoptera</taxon>
        <taxon>Hemiptera</taxon>
        <taxon>Auchenorrhyncha</taxon>
        <taxon>Cercopoidea</taxon>
        <taxon>Clastopteridae</taxon>
        <taxon>Clastoptera</taxon>
    </lineage>
</organism>